<feature type="region of interest" description="Disordered" evidence="1">
    <location>
        <begin position="2130"/>
        <end position="2149"/>
    </location>
</feature>
<feature type="compositionally biased region" description="Pro residues" evidence="1">
    <location>
        <begin position="647"/>
        <end position="659"/>
    </location>
</feature>
<protein>
    <recommendedName>
        <fullName evidence="4">Calmodulin</fullName>
    </recommendedName>
</protein>
<dbReference type="EMBL" id="CAUYUJ010015294">
    <property type="protein sequence ID" value="CAK0852119.1"/>
    <property type="molecule type" value="Genomic_DNA"/>
</dbReference>
<gene>
    <name evidence="2" type="ORF">PCOR1329_LOCUS44070</name>
</gene>
<feature type="region of interest" description="Disordered" evidence="1">
    <location>
        <begin position="1823"/>
        <end position="1846"/>
    </location>
</feature>
<sequence>MFLAGGASRTRHFCSAASREASCTRQQTVRAMFRRLTRSSTWGSSFSARETAAVEQLVAARAAVQQESLADAEGEGYASCAGILGCLEQLALALGLEAADRGYRSRFSANYRALFPDGARRYRADVLEASADQHAAIWVNGEKFELSAEAVSCADALQQAWAAVGALLDRWSDSNPARPSRQDLDTALNSLDVAWAKFEERYVSELIVIETRARSVLLQAIEQESALGRIGMRRYSPDFREAQHRLAGSIARLKCLSATALPSLQEGRDDLAGDILDSAQAVLRRVDTSNEPDMALKAVRCLAADVVESFEAMRKYLREVSRCLERVDPHLCNNSGLVARLVDWEESWEIGAKYVRDEQLLDAVCDTVVQVKASQELSPSLEEMFVDCDAELFLVLPRLVWIYYIAGPSQPCAGLVRHLLPHRFEAASTPPRAEEKLQNFVNHFGRVVQQLGNSRLAYGLAPVVRDWAATGLYAANLWTSLRRDCHCTCTFTGLPDLLKTVRQGDKLYCLYSLEDRLFHERLLCGHVDGSRWVVATPDADVYVGNFADEDHVEIHRAGPRGGAPPQLRKKMLYRFDLDEQALAALLSEGAQLAESERREAGRDSVAVAPGVVRRLRGKQHALPEMAAGGTDTPRGSEVDLAAGASEPPLPPPSHAPPPRAGAGGGPLPPVQLDDGWVALESRLGFRRGSPVDVAFASVYALDDRALASFPEGVIALGRVGALPEEAPLSPRDARDEVLDERILRYRRSGTGQRRRAFAEVVAEQREVLSTQEWRVQGPATIGWLLQAHLEQGNGPVQRHYWWRQILGLAAADPGVDEHLFLCELIETASTADQLNLPGVRAGSQVEVSGTAGATADSDGWLGERRIFLGGSRSKGHALVAPSLEKHVAEKMQEESAILKERRKGREGRAATAVAMAASAQGVSDTGIARDVLPLPLGVTLDEPLQGAAARLLPHGGGRRGRQRRHQEVWLREGIATLNDLGGRGVDAPAGAPAACQVAAVRRLAQLYGRVEPPPSDLTPLGAWQTLQDSRNGYTDVVAEGASTTYRKGAMELPRAAAGRARLADVLPPHLQSLLCDSSQMLREPEARNFALGEAPRVCAMDPVLQRHGYQYGECLSELLSAGIIEPAAEDSIIERAGIFFVPKKDSSLRLIFDTRRSNVHFQDPPYTLLASGEALANLEVDAAGGIAVASGDVECCFYQYELPSWARAFFGLPAVQASFLDSAARQRLGGSDPSEMTHFVARVVPMGWSWAVHLTQEAHAHVLSTISPDAPWIADKVPTPALGTQCSTAKMLYIDNVAVFTSGSGDPALEVERMLAALGARGIQASFDRDDGDMHTLLGFVLHKPSATWRLSHSKFWRLKFSLDFALAPGRLVTGRELERLMGHITAAVMLQRHMLSLFHAIYEFCRRSRDKRQPLWSSVKRELTWFRALLPCATVSLSRPWCERVTATDAPPWGFGVVEQPWPISDVRRVGSLSERSRFRGVLTADYAPRDTLVEQQLLHATAAEVTAEGTLTHFEEVPAARLLADPWAVAAARRWRRAAAIHVLEAEGARWAVRRLARNSQLHGHRHLILGDNLGVLCACDKGRAAHFALNVICREICAISVASGMQLRFRWISSELNPGDAPSRRFMPGARKHHVVGQCSTPPGLEEFGTHHAGPLSGDIGSREHYNANDGLLGQPRLRQARPRCSGAQAGADHPARLRLARRARAARPFGLPPGLDIPGAAERQARRGLFAAGAAVSAALATGGASGATRQLALTTRSGSPRLLALPGWIPAQSDETPVDYSEWAFDRDMGQEASPRTRCALAGGEPALGRPVRRLFPSANASLSGGTQRPSGHSRQPLPRAPARAMAAVLASRGKPDSGRCVLVTVEYDLSPSETTTLLAMQFPPGRCRVVGGLQQPLLLLHPEGLTTSFRTGEFDSTVGPDLHRRHWIGRAVAQLQLLRRGDELLSASSHPQRLADFHVACQYLKLEGLDCSPHFLRHGDATYVCVAGYRALLEVRRRETWRTTSSVRRYDKAGRRAVVRQALSSAQRRSCESWAAAAPQLFDIAYVLPSAPAALASGGRSWISSQEHLRGLPGLEGADYHDVVTSNKLADRVALLLGVDVVGGVGGVFPIVVDVDVPRGALGQGADLLPPGGAGPPAEQPGAQGPTCLASGGVCRVPAEDGPIGCLAGEEVQEYPEPCASGCGYWRGPCGQLCCVPSASGLLAAHAGGASGTGFPQEQQGQGHTALEAACLLGTCALGLALCHYTRRRQVRDQPLMAE</sequence>
<feature type="compositionally biased region" description="Polar residues" evidence="1">
    <location>
        <begin position="1824"/>
        <end position="1839"/>
    </location>
</feature>
<evidence type="ECO:0000313" key="3">
    <source>
        <dbReference type="Proteomes" id="UP001189429"/>
    </source>
</evidence>
<dbReference type="Proteomes" id="UP001189429">
    <property type="component" value="Unassembled WGS sequence"/>
</dbReference>
<comment type="caution">
    <text evidence="2">The sequence shown here is derived from an EMBL/GenBank/DDBJ whole genome shotgun (WGS) entry which is preliminary data.</text>
</comment>
<dbReference type="SUPFAM" id="SSF56672">
    <property type="entry name" value="DNA/RNA polymerases"/>
    <property type="match status" value="1"/>
</dbReference>
<dbReference type="PANTHER" id="PTHR33050:SF7">
    <property type="entry name" value="RIBONUCLEASE H"/>
    <property type="match status" value="1"/>
</dbReference>
<name>A0ABN9U0D0_9DINO</name>
<reference evidence="2" key="1">
    <citation type="submission" date="2023-10" db="EMBL/GenBank/DDBJ databases">
        <authorList>
            <person name="Chen Y."/>
            <person name="Shah S."/>
            <person name="Dougan E. K."/>
            <person name="Thang M."/>
            <person name="Chan C."/>
        </authorList>
    </citation>
    <scope>NUCLEOTIDE SEQUENCE [LARGE SCALE GENOMIC DNA]</scope>
</reference>
<evidence type="ECO:0000256" key="1">
    <source>
        <dbReference type="SAM" id="MobiDB-lite"/>
    </source>
</evidence>
<evidence type="ECO:0000313" key="2">
    <source>
        <dbReference type="EMBL" id="CAK0852119.1"/>
    </source>
</evidence>
<evidence type="ECO:0008006" key="4">
    <source>
        <dbReference type="Google" id="ProtNLM"/>
    </source>
</evidence>
<accession>A0ABN9U0D0</accession>
<dbReference type="InterPro" id="IPR043502">
    <property type="entry name" value="DNA/RNA_pol_sf"/>
</dbReference>
<keyword evidence="3" id="KW-1185">Reference proteome</keyword>
<dbReference type="InterPro" id="IPR052055">
    <property type="entry name" value="Hepadnavirus_pol/RT"/>
</dbReference>
<organism evidence="2 3">
    <name type="scientific">Prorocentrum cordatum</name>
    <dbReference type="NCBI Taxonomy" id="2364126"/>
    <lineage>
        <taxon>Eukaryota</taxon>
        <taxon>Sar</taxon>
        <taxon>Alveolata</taxon>
        <taxon>Dinophyceae</taxon>
        <taxon>Prorocentrales</taxon>
        <taxon>Prorocentraceae</taxon>
        <taxon>Prorocentrum</taxon>
    </lineage>
</organism>
<dbReference type="PANTHER" id="PTHR33050">
    <property type="entry name" value="REVERSE TRANSCRIPTASE DOMAIN-CONTAINING PROTEIN"/>
    <property type="match status" value="1"/>
</dbReference>
<feature type="region of interest" description="Disordered" evidence="1">
    <location>
        <begin position="618"/>
        <end position="669"/>
    </location>
</feature>
<proteinExistence type="predicted"/>